<organism evidence="3 4">
    <name type="scientific">Comamonas testosteroni</name>
    <name type="common">Pseudomonas testosteroni</name>
    <dbReference type="NCBI Taxonomy" id="285"/>
    <lineage>
        <taxon>Bacteria</taxon>
        <taxon>Pseudomonadati</taxon>
        <taxon>Pseudomonadota</taxon>
        <taxon>Betaproteobacteria</taxon>
        <taxon>Burkholderiales</taxon>
        <taxon>Comamonadaceae</taxon>
        <taxon>Comamonas</taxon>
    </lineage>
</organism>
<evidence type="ECO:0000313" key="4">
    <source>
        <dbReference type="Proteomes" id="UP000261948"/>
    </source>
</evidence>
<evidence type="ECO:0000313" key="3">
    <source>
        <dbReference type="EMBL" id="RGE42697.1"/>
    </source>
</evidence>
<evidence type="ECO:0000259" key="1">
    <source>
        <dbReference type="Pfam" id="PF08279"/>
    </source>
</evidence>
<dbReference type="OrthoDB" id="9807255at2"/>
<sequence length="228" mass="25936">MSRSARLLQLLDALRRARQPQTGPQLAQQLGVSLRTIYRDIATLRHQGADIWGDPGLGFEMRPGFLLPPLMFNADELEALLLGASWAALQADPQLAQAANAAMDRIRSALPLDLRIAVDTSGLLVPSHEGPPPAEAWQAALRRAIRAEHKIVLHYEDLQGQLTQRTVWPFAMAYFEKARVLSAWCELRQDFRHFRADRVRTLQDLGERYPQRRQVLIQRWLEQTGYSI</sequence>
<reference evidence="3 4" key="1">
    <citation type="submission" date="2018-08" db="EMBL/GenBank/DDBJ databases">
        <title>Comamonas testosteroni strain SWCO2.</title>
        <authorList>
            <person name="Jiang N."/>
            <person name="Zhang X.Z."/>
        </authorList>
    </citation>
    <scope>NUCLEOTIDE SEQUENCE [LARGE SCALE GENOMIC DNA]</scope>
    <source>
        <strain evidence="3 4">SWCO2</strain>
    </source>
</reference>
<dbReference type="InterPro" id="IPR026881">
    <property type="entry name" value="WYL_dom"/>
</dbReference>
<dbReference type="SUPFAM" id="SSF46785">
    <property type="entry name" value="Winged helix' DNA-binding domain"/>
    <property type="match status" value="1"/>
</dbReference>
<dbReference type="InterPro" id="IPR036388">
    <property type="entry name" value="WH-like_DNA-bd_sf"/>
</dbReference>
<accession>A0A373FFC1</accession>
<feature type="domain" description="Helix-turn-helix type 11" evidence="1">
    <location>
        <begin position="6"/>
        <end position="59"/>
    </location>
</feature>
<dbReference type="Pfam" id="PF08279">
    <property type="entry name" value="HTH_11"/>
    <property type="match status" value="1"/>
</dbReference>
<dbReference type="InterPro" id="IPR036390">
    <property type="entry name" value="WH_DNA-bd_sf"/>
</dbReference>
<proteinExistence type="predicted"/>
<dbReference type="PROSITE" id="PS52050">
    <property type="entry name" value="WYL"/>
    <property type="match status" value="1"/>
</dbReference>
<gene>
    <name evidence="3" type="ORF">DZC30_16425</name>
</gene>
<dbReference type="Gene3D" id="1.10.10.10">
    <property type="entry name" value="Winged helix-like DNA-binding domain superfamily/Winged helix DNA-binding domain"/>
    <property type="match status" value="1"/>
</dbReference>
<feature type="domain" description="WYL" evidence="2">
    <location>
        <begin position="139"/>
        <end position="203"/>
    </location>
</feature>
<dbReference type="PANTHER" id="PTHR34580">
    <property type="match status" value="1"/>
</dbReference>
<dbReference type="InterPro" id="IPR051534">
    <property type="entry name" value="CBASS_pafABC_assoc_protein"/>
</dbReference>
<name>A0A373FFC1_COMTE</name>
<comment type="caution">
    <text evidence="3">The sequence shown here is derived from an EMBL/GenBank/DDBJ whole genome shotgun (WGS) entry which is preliminary data.</text>
</comment>
<dbReference type="Proteomes" id="UP000261948">
    <property type="component" value="Unassembled WGS sequence"/>
</dbReference>
<protein>
    <submittedName>
        <fullName evidence="3">YafY family transcriptional regulator</fullName>
    </submittedName>
</protein>
<dbReference type="PANTHER" id="PTHR34580:SF3">
    <property type="entry name" value="PROTEIN PAFB"/>
    <property type="match status" value="1"/>
</dbReference>
<keyword evidence="4" id="KW-1185">Reference proteome</keyword>
<dbReference type="Pfam" id="PF13280">
    <property type="entry name" value="WYL"/>
    <property type="match status" value="1"/>
</dbReference>
<evidence type="ECO:0000259" key="2">
    <source>
        <dbReference type="Pfam" id="PF13280"/>
    </source>
</evidence>
<dbReference type="EMBL" id="QURR01000022">
    <property type="protein sequence ID" value="RGE42697.1"/>
    <property type="molecule type" value="Genomic_DNA"/>
</dbReference>
<dbReference type="AlphaFoldDB" id="A0A373FFC1"/>
<dbReference type="InterPro" id="IPR013196">
    <property type="entry name" value="HTH_11"/>
</dbReference>